<proteinExistence type="predicted"/>
<gene>
    <name evidence="1" type="ORF">M670_03721</name>
</gene>
<comment type="caution">
    <text evidence="1">The sequence shown here is derived from an EMBL/GenBank/DDBJ whole genome shotgun (WGS) entry which is preliminary data.</text>
</comment>
<dbReference type="RefSeq" id="WP_161773198.1">
    <property type="nucleotide sequence ID" value="NZ_JJRY01000018.1"/>
</dbReference>
<sequence>MLFMAIVGSITARVYNALAFIRTYFDLGAVTNAGPPSRRTNNLFLSVK</sequence>
<evidence type="ECO:0000313" key="1">
    <source>
        <dbReference type="EMBL" id="KEF37128.1"/>
    </source>
</evidence>
<organism evidence="1 2">
    <name type="scientific">Schinkia azotoformans MEV2011</name>
    <dbReference type="NCBI Taxonomy" id="1348973"/>
    <lineage>
        <taxon>Bacteria</taxon>
        <taxon>Bacillati</taxon>
        <taxon>Bacillota</taxon>
        <taxon>Bacilli</taxon>
        <taxon>Bacillales</taxon>
        <taxon>Bacillaceae</taxon>
        <taxon>Calidifontibacillus/Schinkia group</taxon>
        <taxon>Schinkia</taxon>
    </lineage>
</organism>
<dbReference type="AlphaFoldDB" id="A0A072NJT1"/>
<name>A0A072NJT1_SCHAZ</name>
<evidence type="ECO:0000313" key="2">
    <source>
        <dbReference type="Proteomes" id="UP000027936"/>
    </source>
</evidence>
<accession>A0A072NJT1</accession>
<dbReference type="PATRIC" id="fig|1348973.3.peg.3601"/>
<reference evidence="1 2" key="1">
    <citation type="submission" date="2014-04" db="EMBL/GenBank/DDBJ databases">
        <title>Draft genome sequence of Bacillus azotoformans MEV2011, a (co-) denitrifying strain unable to grow in the presence of oxygen.</title>
        <authorList>
            <person name="Nielsen M."/>
            <person name="Schreiber L."/>
            <person name="Finster K."/>
            <person name="Schramm A."/>
        </authorList>
    </citation>
    <scope>NUCLEOTIDE SEQUENCE [LARGE SCALE GENOMIC DNA]</scope>
    <source>
        <strain evidence="1 2">MEV2011</strain>
    </source>
</reference>
<dbReference type="Proteomes" id="UP000027936">
    <property type="component" value="Unassembled WGS sequence"/>
</dbReference>
<dbReference type="EMBL" id="JJRY01000018">
    <property type="protein sequence ID" value="KEF37128.1"/>
    <property type="molecule type" value="Genomic_DNA"/>
</dbReference>
<protein>
    <submittedName>
        <fullName evidence="1">Uncharacterized protein</fullName>
    </submittedName>
</protein>